<gene>
    <name evidence="1" type="ORF">GCM10009839_74790</name>
</gene>
<organism evidence="1 2">
    <name type="scientific">Catenulispora yoronensis</name>
    <dbReference type="NCBI Taxonomy" id="450799"/>
    <lineage>
        <taxon>Bacteria</taxon>
        <taxon>Bacillati</taxon>
        <taxon>Actinomycetota</taxon>
        <taxon>Actinomycetes</taxon>
        <taxon>Catenulisporales</taxon>
        <taxon>Catenulisporaceae</taxon>
        <taxon>Catenulispora</taxon>
    </lineage>
</organism>
<dbReference type="InterPro" id="IPR006439">
    <property type="entry name" value="HAD-SF_hydro_IA"/>
</dbReference>
<sequence>MDHPRAMLFDFSGTLMRIEPAERWVRAVTDAAGLDLTDADVAHQAGRLIEAGAWYGAYPTRIPEHLAAIYETRDLDEPHHRACYTGLIRESGWPWEELVEPLYERSNSAEAWLPYPDAVETLREAKDRGLATAVISNISFDIRPHLKHAGLLDLLDAVVLSFEVGLIKPDPAIFQLACDELGVDPASAVMVGDHAADGGGSALGIRTWFVDLVAVEERPDALISVLREVTAS</sequence>
<reference evidence="1 2" key="1">
    <citation type="journal article" date="2019" name="Int. J. Syst. Evol. Microbiol.">
        <title>The Global Catalogue of Microorganisms (GCM) 10K type strain sequencing project: providing services to taxonomists for standard genome sequencing and annotation.</title>
        <authorList>
            <consortium name="The Broad Institute Genomics Platform"/>
            <consortium name="The Broad Institute Genome Sequencing Center for Infectious Disease"/>
            <person name="Wu L."/>
            <person name="Ma J."/>
        </authorList>
    </citation>
    <scope>NUCLEOTIDE SEQUENCE [LARGE SCALE GENOMIC DNA]</scope>
    <source>
        <strain evidence="1 2">JCM 16014</strain>
    </source>
</reference>
<dbReference type="SFLD" id="SFLDS00003">
    <property type="entry name" value="Haloacid_Dehalogenase"/>
    <property type="match status" value="1"/>
</dbReference>
<dbReference type="InterPro" id="IPR023214">
    <property type="entry name" value="HAD_sf"/>
</dbReference>
<dbReference type="NCBIfam" id="TIGR01509">
    <property type="entry name" value="HAD-SF-IA-v3"/>
    <property type="match status" value="1"/>
</dbReference>
<dbReference type="PANTHER" id="PTHR46649:SF4">
    <property type="entry name" value="HALOACID DEHALOGENASE-LIKE HYDROLASE (HAD) SUPERFAMILY PROTEIN"/>
    <property type="match status" value="1"/>
</dbReference>
<keyword evidence="2" id="KW-1185">Reference proteome</keyword>
<dbReference type="Proteomes" id="UP001500751">
    <property type="component" value="Unassembled WGS sequence"/>
</dbReference>
<dbReference type="EMBL" id="BAAAQN010000061">
    <property type="protein sequence ID" value="GAA2055293.1"/>
    <property type="molecule type" value="Genomic_DNA"/>
</dbReference>
<dbReference type="Gene3D" id="3.40.50.1000">
    <property type="entry name" value="HAD superfamily/HAD-like"/>
    <property type="match status" value="1"/>
</dbReference>
<dbReference type="GO" id="GO:0016787">
    <property type="term" value="F:hydrolase activity"/>
    <property type="evidence" value="ECO:0007669"/>
    <property type="project" value="UniProtKB-KW"/>
</dbReference>
<protein>
    <submittedName>
        <fullName evidence="1">HAD-IA family hydrolase</fullName>
    </submittedName>
</protein>
<dbReference type="SFLD" id="SFLDG01129">
    <property type="entry name" value="C1.5:_HAD__Beta-PGM__Phosphata"/>
    <property type="match status" value="1"/>
</dbReference>
<dbReference type="Pfam" id="PF00702">
    <property type="entry name" value="Hydrolase"/>
    <property type="match status" value="1"/>
</dbReference>
<dbReference type="SUPFAM" id="SSF56784">
    <property type="entry name" value="HAD-like"/>
    <property type="match status" value="1"/>
</dbReference>
<accession>A0ABN2V8B8</accession>
<keyword evidence="1" id="KW-0378">Hydrolase</keyword>
<name>A0ABN2V8B8_9ACTN</name>
<dbReference type="RefSeq" id="WP_344670441.1">
    <property type="nucleotide sequence ID" value="NZ_BAAAQN010000061.1"/>
</dbReference>
<dbReference type="InterPro" id="IPR036412">
    <property type="entry name" value="HAD-like_sf"/>
</dbReference>
<dbReference type="NCBIfam" id="TIGR01549">
    <property type="entry name" value="HAD-SF-IA-v1"/>
    <property type="match status" value="1"/>
</dbReference>
<dbReference type="PANTHER" id="PTHR46649">
    <property type="match status" value="1"/>
</dbReference>
<evidence type="ECO:0000313" key="1">
    <source>
        <dbReference type="EMBL" id="GAA2055293.1"/>
    </source>
</evidence>
<evidence type="ECO:0000313" key="2">
    <source>
        <dbReference type="Proteomes" id="UP001500751"/>
    </source>
</evidence>
<proteinExistence type="predicted"/>
<comment type="caution">
    <text evidence="1">The sequence shown here is derived from an EMBL/GenBank/DDBJ whole genome shotgun (WGS) entry which is preliminary data.</text>
</comment>